<feature type="compositionally biased region" description="Polar residues" evidence="1">
    <location>
        <begin position="113"/>
        <end position="123"/>
    </location>
</feature>
<sequence length="123" mass="13913">MRVSLALLRRSQEKLLSMSEFEDIIGFLSLHLYDSFDNPTELIQDAMSLKQTITKQRLESLAQKYSFEGDANRKSAKKSMLGWRWMLKEQRVKMSSPASSRPAGSIENMPTDAATNPTSEPNA</sequence>
<accession>A0A1Y1Y4N7</accession>
<keyword evidence="3" id="KW-1185">Reference proteome</keyword>
<evidence type="ECO:0000313" key="2">
    <source>
        <dbReference type="EMBL" id="ORX92919.1"/>
    </source>
</evidence>
<name>A0A1Y1Y4N7_9FUNG</name>
<reference evidence="2 3" key="1">
    <citation type="submission" date="2016-07" db="EMBL/GenBank/DDBJ databases">
        <title>Pervasive Adenine N6-methylation of Active Genes in Fungi.</title>
        <authorList>
            <consortium name="DOE Joint Genome Institute"/>
            <person name="Mondo S.J."/>
            <person name="Dannebaum R.O."/>
            <person name="Kuo R.C."/>
            <person name="Labutti K."/>
            <person name="Haridas S."/>
            <person name="Kuo A."/>
            <person name="Salamov A."/>
            <person name="Ahrendt S.R."/>
            <person name="Lipzen A."/>
            <person name="Sullivan W."/>
            <person name="Andreopoulos W.B."/>
            <person name="Clum A."/>
            <person name="Lindquist E."/>
            <person name="Daum C."/>
            <person name="Ramamoorthy G.K."/>
            <person name="Gryganskyi A."/>
            <person name="Culley D."/>
            <person name="Magnuson J.K."/>
            <person name="James T.Y."/>
            <person name="O'Malley M.A."/>
            <person name="Stajich J.E."/>
            <person name="Spatafora J.W."/>
            <person name="Visel A."/>
            <person name="Grigoriev I.V."/>
        </authorList>
    </citation>
    <scope>NUCLEOTIDE SEQUENCE [LARGE SCALE GENOMIC DNA]</scope>
    <source>
        <strain evidence="2 3">CBS 931.73</strain>
    </source>
</reference>
<gene>
    <name evidence="2" type="ORF">K493DRAFT_39791</name>
</gene>
<dbReference type="STRING" id="1314790.A0A1Y1Y4N7"/>
<dbReference type="Gene3D" id="1.10.472.80">
    <property type="entry name" value="Ypt/Rab-GAP domain of gyp1p, domain 3"/>
    <property type="match status" value="1"/>
</dbReference>
<organism evidence="2 3">
    <name type="scientific">Basidiobolus meristosporus CBS 931.73</name>
    <dbReference type="NCBI Taxonomy" id="1314790"/>
    <lineage>
        <taxon>Eukaryota</taxon>
        <taxon>Fungi</taxon>
        <taxon>Fungi incertae sedis</taxon>
        <taxon>Zoopagomycota</taxon>
        <taxon>Entomophthoromycotina</taxon>
        <taxon>Basidiobolomycetes</taxon>
        <taxon>Basidiobolales</taxon>
        <taxon>Basidiobolaceae</taxon>
        <taxon>Basidiobolus</taxon>
    </lineage>
</organism>
<dbReference type="Proteomes" id="UP000193498">
    <property type="component" value="Unassembled WGS sequence"/>
</dbReference>
<protein>
    <submittedName>
        <fullName evidence="2">Uncharacterized protein</fullName>
    </submittedName>
</protein>
<dbReference type="EMBL" id="MCFE01000253">
    <property type="protein sequence ID" value="ORX92919.1"/>
    <property type="molecule type" value="Genomic_DNA"/>
</dbReference>
<dbReference type="InParanoid" id="A0A1Y1Y4N7"/>
<evidence type="ECO:0000256" key="1">
    <source>
        <dbReference type="SAM" id="MobiDB-lite"/>
    </source>
</evidence>
<dbReference type="AlphaFoldDB" id="A0A1Y1Y4N7"/>
<feature type="region of interest" description="Disordered" evidence="1">
    <location>
        <begin position="92"/>
        <end position="123"/>
    </location>
</feature>
<evidence type="ECO:0000313" key="3">
    <source>
        <dbReference type="Proteomes" id="UP000193498"/>
    </source>
</evidence>
<dbReference type="OrthoDB" id="159449at2759"/>
<proteinExistence type="predicted"/>
<comment type="caution">
    <text evidence="2">The sequence shown here is derived from an EMBL/GenBank/DDBJ whole genome shotgun (WGS) entry which is preliminary data.</text>
</comment>